<proteinExistence type="predicted"/>
<dbReference type="AlphaFoldDB" id="A0A0F8YAJ2"/>
<protein>
    <submittedName>
        <fullName evidence="1">Uncharacterized protein</fullName>
    </submittedName>
</protein>
<dbReference type="EMBL" id="LAZR01058058">
    <property type="protein sequence ID" value="KKK70715.1"/>
    <property type="molecule type" value="Genomic_DNA"/>
</dbReference>
<evidence type="ECO:0000313" key="1">
    <source>
        <dbReference type="EMBL" id="KKK70715.1"/>
    </source>
</evidence>
<accession>A0A0F8YAJ2</accession>
<sequence>AWVKNADENLVEQKKAKRGVARTEETIHRLSSWLDLLKAKVVV</sequence>
<name>A0A0F8YAJ2_9ZZZZ</name>
<feature type="non-terminal residue" evidence="1">
    <location>
        <position position="1"/>
    </location>
</feature>
<organism evidence="1">
    <name type="scientific">marine sediment metagenome</name>
    <dbReference type="NCBI Taxonomy" id="412755"/>
    <lineage>
        <taxon>unclassified sequences</taxon>
        <taxon>metagenomes</taxon>
        <taxon>ecological metagenomes</taxon>
    </lineage>
</organism>
<reference evidence="1" key="1">
    <citation type="journal article" date="2015" name="Nature">
        <title>Complex archaea that bridge the gap between prokaryotes and eukaryotes.</title>
        <authorList>
            <person name="Spang A."/>
            <person name="Saw J.H."/>
            <person name="Jorgensen S.L."/>
            <person name="Zaremba-Niedzwiedzka K."/>
            <person name="Martijn J."/>
            <person name="Lind A.E."/>
            <person name="van Eijk R."/>
            <person name="Schleper C."/>
            <person name="Guy L."/>
            <person name="Ettema T.J."/>
        </authorList>
    </citation>
    <scope>NUCLEOTIDE SEQUENCE</scope>
</reference>
<comment type="caution">
    <text evidence="1">The sequence shown here is derived from an EMBL/GenBank/DDBJ whole genome shotgun (WGS) entry which is preliminary data.</text>
</comment>
<gene>
    <name evidence="1" type="ORF">LCGC14_2921220</name>
</gene>